<evidence type="ECO:0000313" key="2">
    <source>
        <dbReference type="EMBL" id="CAF3908214.1"/>
    </source>
</evidence>
<comment type="caution">
    <text evidence="2">The sequence shown here is derived from an EMBL/GenBank/DDBJ whole genome shotgun (WGS) entry which is preliminary data.</text>
</comment>
<dbReference type="Proteomes" id="UP000681967">
    <property type="component" value="Unassembled WGS sequence"/>
</dbReference>
<feature type="region of interest" description="Disordered" evidence="1">
    <location>
        <begin position="87"/>
        <end position="106"/>
    </location>
</feature>
<feature type="region of interest" description="Disordered" evidence="1">
    <location>
        <begin position="1"/>
        <end position="25"/>
    </location>
</feature>
<feature type="compositionally biased region" description="Polar residues" evidence="1">
    <location>
        <begin position="1"/>
        <end position="21"/>
    </location>
</feature>
<name>A0A8S2LL07_9BILA</name>
<feature type="compositionally biased region" description="Acidic residues" evidence="1">
    <location>
        <begin position="127"/>
        <end position="148"/>
    </location>
</feature>
<reference evidence="2" key="1">
    <citation type="submission" date="2021-02" db="EMBL/GenBank/DDBJ databases">
        <authorList>
            <person name="Nowell W R."/>
        </authorList>
    </citation>
    <scope>NUCLEOTIDE SEQUENCE</scope>
</reference>
<protein>
    <submittedName>
        <fullName evidence="2">Uncharacterized protein</fullName>
    </submittedName>
</protein>
<organism evidence="2 3">
    <name type="scientific">Rotaria magnacalcarata</name>
    <dbReference type="NCBI Taxonomy" id="392030"/>
    <lineage>
        <taxon>Eukaryota</taxon>
        <taxon>Metazoa</taxon>
        <taxon>Spiralia</taxon>
        <taxon>Gnathifera</taxon>
        <taxon>Rotifera</taxon>
        <taxon>Eurotatoria</taxon>
        <taxon>Bdelloidea</taxon>
        <taxon>Philodinida</taxon>
        <taxon>Philodinidae</taxon>
        <taxon>Rotaria</taxon>
    </lineage>
</organism>
<accession>A0A8S2LL07</accession>
<dbReference type="EMBL" id="CAJOBH010002472">
    <property type="protein sequence ID" value="CAF3908214.1"/>
    <property type="molecule type" value="Genomic_DNA"/>
</dbReference>
<evidence type="ECO:0000256" key="1">
    <source>
        <dbReference type="SAM" id="MobiDB-lite"/>
    </source>
</evidence>
<sequence>MILNRIRNSSTSGRKPQTAVKQTIDRPKTKTWCNDNSISHRNHSYSSQSVTTNNQFINDDNSWLKSSTTLFDDTPELELTCEEEMLGESQLQSYPTQAYDPTAPLPLPAVRKRTSVLKKSTTQDIEILQDPDEDFIPSESDDDDDENYLPEHDRRPYNRTSHVNGSVGRGRGRGGRGHHLTSTNSRLPPSTHFVRPQPDINSHARSKLHSSSFTDNHLLLPTISNTNILNSTPAFRHVILHFDRIENSNNKQQRRIESLFKFCNRCTLHVKSLKEHYNYHHLLNINNDEKKSYSTYEENNLLELKRNSYQQMNDSYNHRFYPLKFDRTKQLPMATIRRRQTASNNYEQVHMNNRWYSRR</sequence>
<dbReference type="AlphaFoldDB" id="A0A8S2LL07"/>
<proteinExistence type="predicted"/>
<feature type="compositionally biased region" description="Basic residues" evidence="1">
    <location>
        <begin position="170"/>
        <end position="179"/>
    </location>
</feature>
<feature type="region of interest" description="Disordered" evidence="1">
    <location>
        <begin position="116"/>
        <end position="192"/>
    </location>
</feature>
<gene>
    <name evidence="2" type="ORF">BYL167_LOCUS8837</name>
</gene>
<evidence type="ECO:0000313" key="3">
    <source>
        <dbReference type="Proteomes" id="UP000681967"/>
    </source>
</evidence>